<dbReference type="GO" id="GO:0005737">
    <property type="term" value="C:cytoplasm"/>
    <property type="evidence" value="ECO:0007669"/>
    <property type="project" value="UniProtKB-ARBA"/>
</dbReference>
<feature type="domain" description="FBA" evidence="2">
    <location>
        <begin position="101"/>
        <end position="312"/>
    </location>
</feature>
<dbReference type="InterPro" id="IPR001810">
    <property type="entry name" value="F-box_dom"/>
</dbReference>
<dbReference type="PANTHER" id="PTHR12125:SF5">
    <property type="entry name" value="F-BOX DOMAIN-CONTAINING PROTEIN"/>
    <property type="match status" value="1"/>
</dbReference>
<dbReference type="Pfam" id="PF12937">
    <property type="entry name" value="F-box-like"/>
    <property type="match status" value="1"/>
</dbReference>
<proteinExistence type="predicted"/>
<reference evidence="3 4" key="1">
    <citation type="submission" date="2024-05" db="EMBL/GenBank/DDBJ databases">
        <title>Genetic variation in Jamaican populations of the coffee berry borer (Hypothenemus hampei).</title>
        <authorList>
            <person name="Errbii M."/>
            <person name="Myrie A."/>
        </authorList>
    </citation>
    <scope>NUCLEOTIDE SEQUENCE [LARGE SCALE GENOMIC DNA]</scope>
    <source>
        <strain evidence="3">JA-Hopewell-2020-01-JO</strain>
        <tissue evidence="3">Whole body</tissue>
    </source>
</reference>
<accession>A0ABD1EG57</accession>
<dbReference type="EMBL" id="JBDJPC010000009">
    <property type="protein sequence ID" value="KAL1492131.1"/>
    <property type="molecule type" value="Genomic_DNA"/>
</dbReference>
<dbReference type="PROSITE" id="PS50181">
    <property type="entry name" value="FBOX"/>
    <property type="match status" value="1"/>
</dbReference>
<evidence type="ECO:0000259" key="1">
    <source>
        <dbReference type="PROSITE" id="PS50181"/>
    </source>
</evidence>
<dbReference type="PROSITE" id="PS51114">
    <property type="entry name" value="FBA"/>
    <property type="match status" value="1"/>
</dbReference>
<evidence type="ECO:0000259" key="2">
    <source>
        <dbReference type="PROSITE" id="PS51114"/>
    </source>
</evidence>
<dbReference type="InterPro" id="IPR039752">
    <property type="entry name" value="F-box_only"/>
</dbReference>
<dbReference type="InterPro" id="IPR008979">
    <property type="entry name" value="Galactose-bd-like_sf"/>
</dbReference>
<evidence type="ECO:0000313" key="3">
    <source>
        <dbReference type="EMBL" id="KAL1492131.1"/>
    </source>
</evidence>
<dbReference type="AlphaFoldDB" id="A0ABD1EG57"/>
<sequence>MFAEFGVGIGKTCDESSKKSAIKLRRQFMSIENYCNGLQFGDNFIPKEILIHILSYLSPADILEASMVCKNWFNMTRSSYMWRMKYERLEAPKKAKNLPWYVYFYYFNVDTLVKNTNGEEAFKHWMFICNGGDRLIIEHSPKGCEPMPKEHPDFHGYTSCFTTSYGMALKYQVIELSEKKLLQHIIRTHHPALYASEWFVGRKDCSSLYKLIVICNTKAYKCRPEEIYKLADEIRGRAVERPLPLSTIPHKKVFRKEIDQWGDGIWEKAEILYEDYPRDVENIIFCHYGQDTQFWAGHYGSKFAGGVLKISLEKIDPWEDDDSKEFF</sequence>
<name>A0ABD1EG57_HYPHA</name>
<feature type="domain" description="F-box" evidence="1">
    <location>
        <begin position="39"/>
        <end position="85"/>
    </location>
</feature>
<keyword evidence="4" id="KW-1185">Reference proteome</keyword>
<dbReference type="SMART" id="SM00256">
    <property type="entry name" value="FBOX"/>
    <property type="match status" value="1"/>
</dbReference>
<dbReference type="SUPFAM" id="SSF49785">
    <property type="entry name" value="Galactose-binding domain-like"/>
    <property type="match status" value="1"/>
</dbReference>
<gene>
    <name evidence="3" type="ORF">ABEB36_012620</name>
</gene>
<comment type="caution">
    <text evidence="3">The sequence shown here is derived from an EMBL/GenBank/DDBJ whole genome shotgun (WGS) entry which is preliminary data.</text>
</comment>
<dbReference type="Gene3D" id="2.60.120.260">
    <property type="entry name" value="Galactose-binding domain-like"/>
    <property type="match status" value="1"/>
</dbReference>
<protein>
    <submittedName>
        <fullName evidence="3">Uncharacterized protein</fullName>
    </submittedName>
</protein>
<organism evidence="3 4">
    <name type="scientific">Hypothenemus hampei</name>
    <name type="common">Coffee berry borer</name>
    <dbReference type="NCBI Taxonomy" id="57062"/>
    <lineage>
        <taxon>Eukaryota</taxon>
        <taxon>Metazoa</taxon>
        <taxon>Ecdysozoa</taxon>
        <taxon>Arthropoda</taxon>
        <taxon>Hexapoda</taxon>
        <taxon>Insecta</taxon>
        <taxon>Pterygota</taxon>
        <taxon>Neoptera</taxon>
        <taxon>Endopterygota</taxon>
        <taxon>Coleoptera</taxon>
        <taxon>Polyphaga</taxon>
        <taxon>Cucujiformia</taxon>
        <taxon>Curculionidae</taxon>
        <taxon>Scolytinae</taxon>
        <taxon>Hypothenemus</taxon>
    </lineage>
</organism>
<dbReference type="Gene3D" id="1.20.1280.50">
    <property type="match status" value="1"/>
</dbReference>
<dbReference type="SUPFAM" id="SSF81383">
    <property type="entry name" value="F-box domain"/>
    <property type="match status" value="1"/>
</dbReference>
<dbReference type="PANTHER" id="PTHR12125">
    <property type="entry name" value="F-BOX ONLY PROTEIN 6-LIKE PROTEIN"/>
    <property type="match status" value="1"/>
</dbReference>
<dbReference type="InterPro" id="IPR007397">
    <property type="entry name" value="F-box-assoc_dom"/>
</dbReference>
<dbReference type="SMART" id="SM01198">
    <property type="entry name" value="FBA"/>
    <property type="match status" value="1"/>
</dbReference>
<dbReference type="InterPro" id="IPR036047">
    <property type="entry name" value="F-box-like_dom_sf"/>
</dbReference>
<evidence type="ECO:0000313" key="4">
    <source>
        <dbReference type="Proteomes" id="UP001566132"/>
    </source>
</evidence>
<dbReference type="Proteomes" id="UP001566132">
    <property type="component" value="Unassembled WGS sequence"/>
</dbReference>
<dbReference type="Pfam" id="PF04300">
    <property type="entry name" value="FBA"/>
    <property type="match status" value="2"/>
</dbReference>